<evidence type="ECO:0000313" key="1">
    <source>
        <dbReference type="EMBL" id="PSB31740.1"/>
    </source>
</evidence>
<evidence type="ECO:0000313" key="2">
    <source>
        <dbReference type="Proteomes" id="UP000239576"/>
    </source>
</evidence>
<reference evidence="1 2" key="2">
    <citation type="submission" date="2018-03" db="EMBL/GenBank/DDBJ databases">
        <title>The ancient ancestry and fast evolution of plastids.</title>
        <authorList>
            <person name="Moore K.R."/>
            <person name="Magnabosco C."/>
            <person name="Momper L."/>
            <person name="Gold D.A."/>
            <person name="Bosak T."/>
            <person name="Fournier G.P."/>
        </authorList>
    </citation>
    <scope>NUCLEOTIDE SEQUENCE [LARGE SCALE GENOMIC DNA]</scope>
    <source>
        <strain evidence="1 2">ULC18</strain>
    </source>
</reference>
<accession>A0A2T1EG61</accession>
<dbReference type="Proteomes" id="UP000239576">
    <property type="component" value="Unassembled WGS sequence"/>
</dbReference>
<name>A0A2T1EG61_9CYAN</name>
<protein>
    <submittedName>
        <fullName evidence="1">Uncharacterized protein</fullName>
    </submittedName>
</protein>
<proteinExistence type="predicted"/>
<comment type="caution">
    <text evidence="1">The sequence shown here is derived from an EMBL/GenBank/DDBJ whole genome shotgun (WGS) entry which is preliminary data.</text>
</comment>
<gene>
    <name evidence="1" type="ORF">C7B82_06965</name>
</gene>
<dbReference type="EMBL" id="PVWK01000032">
    <property type="protein sequence ID" value="PSB31740.1"/>
    <property type="molecule type" value="Genomic_DNA"/>
</dbReference>
<dbReference type="OrthoDB" id="530303at2"/>
<dbReference type="RefSeq" id="WP_106255592.1">
    <property type="nucleotide sequence ID" value="NZ_CAWNSW010000119.1"/>
</dbReference>
<organism evidence="1 2">
    <name type="scientific">Stenomitos frigidus ULC18</name>
    <dbReference type="NCBI Taxonomy" id="2107698"/>
    <lineage>
        <taxon>Bacteria</taxon>
        <taxon>Bacillati</taxon>
        <taxon>Cyanobacteriota</taxon>
        <taxon>Cyanophyceae</taxon>
        <taxon>Leptolyngbyales</taxon>
        <taxon>Leptolyngbyaceae</taxon>
        <taxon>Stenomitos</taxon>
    </lineage>
</organism>
<keyword evidence="2" id="KW-1185">Reference proteome</keyword>
<sequence length="141" mass="16694">MWRRLRNIFGSLRAYADLSPDLRARQRVNRCLRDRPALSSDEWFEQLWQPQGIAQPIAHFIYTHMQTYSGLDFARVRPTDRLIEDLCLPLVCWFDWQLSFSEDFLASFGLDLSDRFDPQSFTTVEELVIFLNHQLLSVNHS</sequence>
<dbReference type="AlphaFoldDB" id="A0A2T1EG61"/>
<reference evidence="2" key="1">
    <citation type="submission" date="2018-02" db="EMBL/GenBank/DDBJ databases">
        <authorList>
            <person name="Moore K."/>
            <person name="Momper L."/>
        </authorList>
    </citation>
    <scope>NUCLEOTIDE SEQUENCE [LARGE SCALE GENOMIC DNA]</scope>
    <source>
        <strain evidence="2">ULC18</strain>
    </source>
</reference>